<feature type="transmembrane region" description="Helical" evidence="2">
    <location>
        <begin position="39"/>
        <end position="59"/>
    </location>
</feature>
<keyword evidence="2" id="KW-1133">Transmembrane helix</keyword>
<dbReference type="RefSeq" id="WP_134517951.1">
    <property type="nucleotide sequence ID" value="NZ_SOHE01000013.1"/>
</dbReference>
<dbReference type="Proteomes" id="UP000297447">
    <property type="component" value="Unassembled WGS sequence"/>
</dbReference>
<gene>
    <name evidence="4" type="ORF">E3T55_02345</name>
</gene>
<keyword evidence="2" id="KW-0812">Transmembrane</keyword>
<dbReference type="PANTHER" id="PTHR34351">
    <property type="entry name" value="SLR1927 PROTEIN-RELATED"/>
    <property type="match status" value="1"/>
</dbReference>
<keyword evidence="5" id="KW-1185">Reference proteome</keyword>
<feature type="domain" description="DUF58" evidence="3">
    <location>
        <begin position="214"/>
        <end position="300"/>
    </location>
</feature>
<comment type="caution">
    <text evidence="4">The sequence shown here is derived from an EMBL/GenBank/DDBJ whole genome shotgun (WGS) entry which is preliminary data.</text>
</comment>
<keyword evidence="2" id="KW-0472">Membrane</keyword>
<feature type="transmembrane region" description="Helical" evidence="2">
    <location>
        <begin position="12"/>
        <end position="33"/>
    </location>
</feature>
<dbReference type="AlphaFoldDB" id="A0A4R9AAJ0"/>
<dbReference type="InterPro" id="IPR002881">
    <property type="entry name" value="DUF58"/>
</dbReference>
<dbReference type="OrthoDB" id="9812729at2"/>
<evidence type="ECO:0000259" key="3">
    <source>
        <dbReference type="Pfam" id="PF01882"/>
    </source>
</evidence>
<evidence type="ECO:0000256" key="1">
    <source>
        <dbReference type="SAM" id="MobiDB-lite"/>
    </source>
</evidence>
<feature type="region of interest" description="Disordered" evidence="1">
    <location>
        <begin position="107"/>
        <end position="139"/>
    </location>
</feature>
<evidence type="ECO:0000256" key="2">
    <source>
        <dbReference type="SAM" id="Phobius"/>
    </source>
</evidence>
<evidence type="ECO:0000313" key="5">
    <source>
        <dbReference type="Proteomes" id="UP000297447"/>
    </source>
</evidence>
<feature type="compositionally biased region" description="Basic and acidic residues" evidence="1">
    <location>
        <begin position="110"/>
        <end position="124"/>
    </location>
</feature>
<dbReference type="PANTHER" id="PTHR34351:SF1">
    <property type="entry name" value="SLR1927 PROTEIN"/>
    <property type="match status" value="1"/>
</dbReference>
<reference evidence="4 5" key="1">
    <citation type="submission" date="2019-03" db="EMBL/GenBank/DDBJ databases">
        <title>Genomics of glacier-inhabiting Cryobacterium strains.</title>
        <authorList>
            <person name="Liu Q."/>
            <person name="Xin Y.-H."/>
        </authorList>
    </citation>
    <scope>NUCLEOTIDE SEQUENCE [LARGE SCALE GENOMIC DNA]</scope>
    <source>
        <strain evidence="4 5">Hh14</strain>
    </source>
</reference>
<organism evidence="4 5">
    <name type="scientific">Cryobacterium frigoriphilum</name>
    <dbReference type="NCBI Taxonomy" id="1259150"/>
    <lineage>
        <taxon>Bacteria</taxon>
        <taxon>Bacillati</taxon>
        <taxon>Actinomycetota</taxon>
        <taxon>Actinomycetes</taxon>
        <taxon>Micrococcales</taxon>
        <taxon>Microbacteriaceae</taxon>
        <taxon>Cryobacterium</taxon>
    </lineage>
</organism>
<accession>A0A4R9AAJ0</accession>
<dbReference type="Pfam" id="PF01882">
    <property type="entry name" value="DUF58"/>
    <property type="match status" value="1"/>
</dbReference>
<protein>
    <submittedName>
        <fullName evidence="4">DUF58 domain-containing protein</fullName>
    </submittedName>
</protein>
<evidence type="ECO:0000313" key="4">
    <source>
        <dbReference type="EMBL" id="TFD55268.1"/>
    </source>
</evidence>
<sequence>MTNRTRPVWLPWLTLRGGMFLLAGSTLAVLGVVLGRRDLLFVAALLLVLPMVALVFVSVRPVRVEVRRAVFPSVVAAGESALVSLRVRNLSPRPVFGARWRDTVSGAIRPPERRDLPTLDRRGSGADGGPDSARVDYPVLPPTRGLYSSGPLQLGRRDPFGLAFHERPVGDPHDFVVTPRVTTLPGSGLAVVSGDGASREALRNISPNADELIAREYRPGDPLRRVNWRATARHGELMVRQEEQRSNPEARLVLDTTPLDARPGARLRGIRSFELAIEIAASVGVHLIGAGFRMQLVETGPSQIAPGAERERGGLRGDAPVYFDVGGERPLLEALATVQPIAAVHGDDPPWRSMGTGQSPTIAILVETDARGLADLRALRERSHPAIAFVLETMSSGSVATLREAGWRCILVNAAADIPEAWDSALRGGSGRDGDRDA</sequence>
<name>A0A4R9AAJ0_9MICO</name>
<dbReference type="EMBL" id="SOHE01000013">
    <property type="protein sequence ID" value="TFD55268.1"/>
    <property type="molecule type" value="Genomic_DNA"/>
</dbReference>
<proteinExistence type="predicted"/>